<reference evidence="1 2" key="1">
    <citation type="submission" date="2019-03" db="EMBL/GenBank/DDBJ databases">
        <title>Single cell metagenomics reveals metabolic interactions within the superorganism composed of flagellate Streblomastix strix and complex community of Bacteroidetes bacteria on its surface.</title>
        <authorList>
            <person name="Treitli S.C."/>
            <person name="Kolisko M."/>
            <person name="Husnik F."/>
            <person name="Keeling P."/>
            <person name="Hampl V."/>
        </authorList>
    </citation>
    <scope>NUCLEOTIDE SEQUENCE [LARGE SCALE GENOMIC DNA]</scope>
    <source>
        <strain evidence="1">ST1C</strain>
    </source>
</reference>
<accession>A0A5J4WAC0</accession>
<organism evidence="1 2">
    <name type="scientific">Streblomastix strix</name>
    <dbReference type="NCBI Taxonomy" id="222440"/>
    <lineage>
        <taxon>Eukaryota</taxon>
        <taxon>Metamonada</taxon>
        <taxon>Preaxostyla</taxon>
        <taxon>Oxymonadida</taxon>
        <taxon>Streblomastigidae</taxon>
        <taxon>Streblomastix</taxon>
    </lineage>
</organism>
<dbReference type="Proteomes" id="UP000324800">
    <property type="component" value="Unassembled WGS sequence"/>
</dbReference>
<dbReference type="AlphaFoldDB" id="A0A5J4WAC0"/>
<name>A0A5J4WAC0_9EUKA</name>
<evidence type="ECO:0000313" key="2">
    <source>
        <dbReference type="Proteomes" id="UP000324800"/>
    </source>
</evidence>
<protein>
    <submittedName>
        <fullName evidence="1">Uncharacterized protein</fullName>
    </submittedName>
</protein>
<comment type="caution">
    <text evidence="1">The sequence shown here is derived from an EMBL/GenBank/DDBJ whole genome shotgun (WGS) entry which is preliminary data.</text>
</comment>
<gene>
    <name evidence="1" type="ORF">EZS28_012878</name>
</gene>
<sequence length="110" mass="12300">MHQVKLQCNKSLDAKGNTAAGLRIISFNIARQSLFFLNSNPIVQCIAMPNKVDAGSQIHIYGCFKYLKPILIPSLFAISKSNSSECDEQKPNAQRQTSRLEALYLLHFDS</sequence>
<proteinExistence type="predicted"/>
<evidence type="ECO:0000313" key="1">
    <source>
        <dbReference type="EMBL" id="KAA6391595.1"/>
    </source>
</evidence>
<dbReference type="EMBL" id="SNRW01002830">
    <property type="protein sequence ID" value="KAA6391595.1"/>
    <property type="molecule type" value="Genomic_DNA"/>
</dbReference>